<dbReference type="STRING" id="81479.RA876_10260"/>
<keyword evidence="2" id="KW-1185">Reference proteome</keyword>
<dbReference type="PANTHER" id="PTHR37550">
    <property type="entry name" value="ANTITOXIN VAPB1"/>
    <property type="match status" value="1"/>
</dbReference>
<protein>
    <submittedName>
        <fullName evidence="1">Virulence-associated protein VapB-like protein</fullName>
    </submittedName>
</protein>
<name>A0A1Q8YCG7_9BURK</name>
<dbReference type="PANTHER" id="PTHR37550:SF1">
    <property type="entry name" value="SSL1300 PROTEIN"/>
    <property type="match status" value="1"/>
</dbReference>
<evidence type="ECO:0000313" key="1">
    <source>
        <dbReference type="EMBL" id="OLP05589.1"/>
    </source>
</evidence>
<evidence type="ECO:0000313" key="2">
    <source>
        <dbReference type="Proteomes" id="UP000185911"/>
    </source>
</evidence>
<sequence>MTPAAPNDAQPRRVRLFRNGANQALRIPREMELPHQEAEIRRVGDTLVISPVAVPKQSLRELLDSWEPMDEDFPDVDEGWLPLDDIVL</sequence>
<reference evidence="1 2" key="1">
    <citation type="submission" date="2017-01" db="EMBL/GenBank/DDBJ databases">
        <title>Genome sequence of Rhodoferax antarcticus ANT.BR, a psychrophilic purple nonsulfur bacterium from an Antarctic microbial mat.</title>
        <authorList>
            <person name="Baker J."/>
            <person name="Riester C."/>
            <person name="Skinner B."/>
            <person name="Newell A."/>
            <person name="Swingley W."/>
            <person name="Madigan M."/>
            <person name="Jung D."/>
            <person name="Asao M."/>
            <person name="Chen M."/>
            <person name="Loughlin P."/>
            <person name="Pan H."/>
            <person name="Lin S."/>
            <person name="Li N."/>
            <person name="Shaw J."/>
            <person name="Prado M."/>
            <person name="Sherman C."/>
            <person name="Li X."/>
            <person name="Tang J."/>
            <person name="Blankenship R."/>
            <person name="Zhao T."/>
            <person name="Touchman J."/>
            <person name="Sattley M."/>
        </authorList>
    </citation>
    <scope>NUCLEOTIDE SEQUENCE [LARGE SCALE GENOMIC DNA]</scope>
    <source>
        <strain evidence="1 2">ANT.BR</strain>
    </source>
</reference>
<proteinExistence type="predicted"/>
<organism evidence="1 2">
    <name type="scientific">Rhodoferax antarcticus ANT.BR</name>
    <dbReference type="NCBI Taxonomy" id="1111071"/>
    <lineage>
        <taxon>Bacteria</taxon>
        <taxon>Pseudomonadati</taxon>
        <taxon>Pseudomonadota</taxon>
        <taxon>Betaproteobacteria</taxon>
        <taxon>Burkholderiales</taxon>
        <taxon>Comamonadaceae</taxon>
        <taxon>Rhodoferax</taxon>
    </lineage>
</organism>
<comment type="caution">
    <text evidence="1">The sequence shown here is derived from an EMBL/GenBank/DDBJ whole genome shotgun (WGS) entry which is preliminary data.</text>
</comment>
<dbReference type="AlphaFoldDB" id="A0A1Q8YCG7"/>
<dbReference type="InterPro" id="IPR051734">
    <property type="entry name" value="VapB_TA_antitoxins"/>
</dbReference>
<dbReference type="EMBL" id="MSYM01000016">
    <property type="protein sequence ID" value="OLP05589.1"/>
    <property type="molecule type" value="Genomic_DNA"/>
</dbReference>
<dbReference type="Proteomes" id="UP000185911">
    <property type="component" value="Unassembled WGS sequence"/>
</dbReference>
<gene>
    <name evidence="1" type="ORF">BLL52_3257</name>
</gene>
<dbReference type="Gene3D" id="2.10.260.10">
    <property type="match status" value="1"/>
</dbReference>
<accession>A0A1Q8YCG7</accession>
<dbReference type="InterPro" id="IPR037914">
    <property type="entry name" value="SpoVT-AbrB_sf"/>
</dbReference>
<dbReference type="SUPFAM" id="SSF89447">
    <property type="entry name" value="AbrB/MazE/MraZ-like"/>
    <property type="match status" value="1"/>
</dbReference>